<dbReference type="Pfam" id="PF00090">
    <property type="entry name" value="TSP_1"/>
    <property type="match status" value="2"/>
</dbReference>
<dbReference type="InterPro" id="IPR001590">
    <property type="entry name" value="Peptidase_M12B"/>
</dbReference>
<dbReference type="GO" id="GO:0004222">
    <property type="term" value="F:metalloendopeptidase activity"/>
    <property type="evidence" value="ECO:0007669"/>
    <property type="project" value="InterPro"/>
</dbReference>
<evidence type="ECO:0000256" key="20">
    <source>
        <dbReference type="PIRSR" id="PIRSR613273-3"/>
    </source>
</evidence>
<dbReference type="CDD" id="cd04273">
    <property type="entry name" value="ZnMc_ADAMTS_like"/>
    <property type="match status" value="2"/>
</dbReference>
<evidence type="ECO:0000256" key="13">
    <source>
        <dbReference type="ARBA" id="ARBA00023157"/>
    </source>
</evidence>
<evidence type="ECO:0000256" key="3">
    <source>
        <dbReference type="ARBA" id="ARBA00022530"/>
    </source>
</evidence>
<dbReference type="InterPro" id="IPR024079">
    <property type="entry name" value="MetalloPept_cat_dom_sf"/>
</dbReference>
<evidence type="ECO:0000256" key="12">
    <source>
        <dbReference type="ARBA" id="ARBA00023145"/>
    </source>
</evidence>
<dbReference type="Pfam" id="PF05986">
    <property type="entry name" value="ADAMTS_spacer1"/>
    <property type="match status" value="2"/>
</dbReference>
<dbReference type="Proteomes" id="UP000031443">
    <property type="component" value="Unassembled WGS sequence"/>
</dbReference>
<feature type="active site" evidence="18 23">
    <location>
        <position position="227"/>
    </location>
</feature>
<feature type="disulfide bond" evidence="20">
    <location>
        <begin position="313"/>
        <end position="335"/>
    </location>
</feature>
<dbReference type="PANTHER" id="PTHR13723:SF37">
    <property type="entry name" value="A DISINTEGRIN AND METALLOPROTEINASE WITH THROMBOSPONDIN MOTIFS 5"/>
    <property type="match status" value="1"/>
</dbReference>
<dbReference type="InterPro" id="IPR006586">
    <property type="entry name" value="ADAM_Cys-rich"/>
</dbReference>
<dbReference type="Gene3D" id="3.40.1620.60">
    <property type="match status" value="3"/>
</dbReference>
<comment type="caution">
    <text evidence="23">Lacks conserved residue(s) required for the propagation of feature annotation.</text>
</comment>
<feature type="binding site" evidence="19">
    <location>
        <position position="176"/>
    </location>
    <ligand>
        <name>Ca(2+)</name>
        <dbReference type="ChEBI" id="CHEBI:29108"/>
        <label>1</label>
    </ligand>
</feature>
<feature type="glycosylation site" description="N-linked (GlcNAc...) asparagine" evidence="22">
    <location>
        <position position="960"/>
    </location>
</feature>
<feature type="region of interest" description="Disordered" evidence="24">
    <location>
        <begin position="23"/>
        <end position="64"/>
    </location>
</feature>
<dbReference type="SUPFAM" id="SSF82895">
    <property type="entry name" value="TSP-1 type 1 repeat"/>
    <property type="match status" value="4"/>
</dbReference>
<evidence type="ECO:0000256" key="10">
    <source>
        <dbReference type="ARBA" id="ARBA00022833"/>
    </source>
</evidence>
<evidence type="ECO:0000256" key="6">
    <source>
        <dbReference type="ARBA" id="ARBA00022723"/>
    </source>
</evidence>
<dbReference type="FunFam" id="2.20.100.10:FF:000006">
    <property type="entry name" value="A disintegrin and metalloproteinase with thrombospondin motifs 1"/>
    <property type="match status" value="2"/>
</dbReference>
<feature type="domain" description="Peptidase M12B" evidence="26">
    <location>
        <begin position="103"/>
        <end position="292"/>
    </location>
</feature>
<feature type="chain" id="PRO_5004079591" description="A disintegrin and metalloproteinase with thrombospondin motifs 5" evidence="25">
    <location>
        <begin position="20"/>
        <end position="1365"/>
    </location>
</feature>
<dbReference type="SMART" id="SM00209">
    <property type="entry name" value="TSP1"/>
    <property type="match status" value="4"/>
</dbReference>
<dbReference type="GO" id="GO:0031012">
    <property type="term" value="C:extracellular matrix"/>
    <property type="evidence" value="ECO:0007669"/>
    <property type="project" value="InterPro"/>
</dbReference>
<gene>
    <name evidence="27" type="ORF">UY3_17480</name>
</gene>
<feature type="disulfide bond" evidence="20">
    <location>
        <begin position="399"/>
        <end position="437"/>
    </location>
</feature>
<feature type="disulfide bond" evidence="20">
    <location>
        <begin position="330"/>
        <end position="364"/>
    </location>
</feature>
<dbReference type="PROSITE" id="PS50092">
    <property type="entry name" value="TSP1"/>
    <property type="match status" value="4"/>
</dbReference>
<dbReference type="EMBL" id="KB589771">
    <property type="protein sequence ID" value="EMP25460.1"/>
    <property type="molecule type" value="Genomic_DNA"/>
</dbReference>
<evidence type="ECO:0000256" key="15">
    <source>
        <dbReference type="ARBA" id="ARBA00072806"/>
    </source>
</evidence>
<dbReference type="FunFam" id="3.40.1620.60:FF:000003">
    <property type="entry name" value="A disintegrin and metalloproteinase with thrombospondin motifs 1"/>
    <property type="match status" value="1"/>
</dbReference>
<dbReference type="Gene3D" id="2.20.100.10">
    <property type="entry name" value="Thrombospondin type-1 (TSP1) repeat"/>
    <property type="match status" value="4"/>
</dbReference>
<evidence type="ECO:0000259" key="26">
    <source>
        <dbReference type="PROSITE" id="PS50215"/>
    </source>
</evidence>
<feature type="binding site" evidence="19">
    <location>
        <position position="290"/>
    </location>
    <ligand>
        <name>Ca(2+)</name>
        <dbReference type="ChEBI" id="CHEBI:29108"/>
        <label>1</label>
    </ligand>
</feature>
<comment type="cofactor">
    <cofactor evidence="19">
        <name>Zn(2+)</name>
        <dbReference type="ChEBI" id="CHEBI:29105"/>
    </cofactor>
    <text evidence="19">Binds 1 zinc ion per subunit.</text>
</comment>
<feature type="disulfide bond" evidence="20">
    <location>
        <begin position="187"/>
        <end position="192"/>
    </location>
</feature>
<keyword evidence="5" id="KW-0165">Cleavage on pair of basic residues</keyword>
<dbReference type="PRINTS" id="PR01857">
    <property type="entry name" value="ADAMTSFAMILY"/>
</dbReference>
<dbReference type="Gene3D" id="2.60.120.830">
    <property type="match status" value="2"/>
</dbReference>
<dbReference type="PRINTS" id="PR01858">
    <property type="entry name" value="ADAMTS1"/>
</dbReference>
<feature type="binding site" evidence="19">
    <location>
        <position position="290"/>
    </location>
    <ligand>
        <name>Ca(2+)</name>
        <dbReference type="ChEBI" id="CHEBI:29108"/>
        <label>2</label>
    </ligand>
</feature>
<name>M7ARI9_CHEMY</name>
<feature type="disulfide bond" evidence="20">
    <location>
        <begin position="324"/>
        <end position="345"/>
    </location>
</feature>
<sequence length="1365" mass="149916">MVLKFVSLLLAAELHFAAAKTGSPTATTAAPADDKTQPPPGAAAAAAASRQLGPQQLPRTSGPVQNIDQIYSGGGKVGYLLYAGGSRFLLDLERDELKYGKGLQHYLLTLATIASRLYGHASIENPIRLAVVKVVVLGDKEKGLEVNKNAATTLKNFCKWQHQHQPLEDGHEEHYDAAILFTREDLCGHHSCDTLGMADVGTICSPERSCAVIEDDGLHAAFTVAHEIGHLLGLSHDDSKFCEENFGSMEDKRLMSSILTSIDASKPWSKCTSATITEFLDDGHGNCLLDQPRKQILGPEELPGQTYDAIRQCKLAFGPEYTVCPGMDVCSRLWCAVVRQGQMVCLTKKLPAVEGTPCGKGRICLQGKCVDKTKKKYYSASNNGNWGSWGPWGQCSRTCGGGVQFAYRHCNNPAPRNNGRYCTGKRAIYRSCNVASCPANAKAFRQEQCEARNGYQSDAKGVKTFVEWVPKYAGVLPGDVCKLTCRAKGTGYYVVFSPKVTDGTECRPYSNSVCVRGKCIRTGCDGIIGSKLQYDKCGVCGGDNSSCTKVMGTFNKKSKGYTDIVKIPTGATHIKVRQFKSKVQNRFTAYLALKRKNAPIGLQRRTVASGSRNWPNLRTRQCLASTSFPQVPSPALSSLLRESIFNLRAIDVERSQETGSTRKKRFVSSPRYVETMLVADQSMAEFHGSGLKHYLLTLLSVAAKLYKHPSIRNSVSLVLVKILVIYDEQKGPDVSSNAALTLRNFCSWQKQHNPPSDRHAEHYDTAILFTRQDLCGAKTCDTLGMADVGTICDPNRSCSIIEDDGLQAAFTTAHELGHVFNMPHDDAKQCANINGLSRDSHMMASMLSNLDRSQPWSPCSAYMITTFLDNGYGECLLDKPHKPIQLPSDLPGTLYDANRQCQFTFGDESKHCPDTASTCTTLWCTGISGELLVCQTKHFPWADGTSCGEGKWCVNGKCVNKTEKKHYDTPVHGGWGSWGPWGDCSRTCGGGVQYSFRECDNPVPKNGGKYCEGKRVQYRSCNIEDCPDNNGKTFREEQCEIHNDISKSPFGSGPAVEWTPKFAGVSPKDRCKLVCRAKGTGYFFVLQPKTWLLEVKQRNNRGSRHDGSFLAIKAADGTYILNGDYTLSTLEQDITHKGSVLRYSGSSAALERIRSFSPLMEPLTIQVLTVGDSPQPKIKYTYFVKKPLQSGSEKASSKKKESFNAIKETILSEWVIEEWGECSKSCGSGWQRRSVKCRDLNGQSATDCAKELKPNDLRPCADMPCPQWQLGDWSPCSKTCGKGFKKRLLKCMSYDGTPIGRERRTAAPVDVAVLGPQLTCGVAVVMCQDVGVASETEDNSPFSNRLRLAEAYRRLSLLCNITFAV</sequence>
<feature type="binding site" evidence="19 23">
    <location>
        <position position="236"/>
    </location>
    <ligand>
        <name>Zn(2+)</name>
        <dbReference type="ChEBI" id="CHEBI:29105"/>
        <note>catalytic</note>
    </ligand>
</feature>
<dbReference type="Gene3D" id="3.40.390.10">
    <property type="entry name" value="Collagenase (Catalytic Domain)"/>
    <property type="match status" value="2"/>
</dbReference>
<evidence type="ECO:0000256" key="19">
    <source>
        <dbReference type="PIRSR" id="PIRSR613273-2"/>
    </source>
</evidence>
<feature type="binding site" evidence="19">
    <location>
        <position position="169"/>
    </location>
    <ligand>
        <name>Ca(2+)</name>
        <dbReference type="ChEBI" id="CHEBI:29108"/>
        <label>1</label>
    </ligand>
</feature>
<feature type="binding site" evidence="23">
    <location>
        <position position="824"/>
    </location>
    <ligand>
        <name>Zn(2+)</name>
        <dbReference type="ChEBI" id="CHEBI:29105"/>
        <note>catalytic</note>
    </ligand>
</feature>
<protein>
    <recommendedName>
        <fullName evidence="15">A disintegrin and metalloproteinase with thrombospondin motifs 5</fullName>
    </recommendedName>
    <alternativeName>
        <fullName evidence="17">ADMP-2</fullName>
    </alternativeName>
    <alternativeName>
        <fullName evidence="16">Aggrecanase-2</fullName>
    </alternativeName>
</protein>
<keyword evidence="27" id="KW-0401">Integrin</keyword>
<feature type="binding site" evidence="19">
    <location>
        <position position="287"/>
    </location>
    <ligand>
        <name>Ca(2+)</name>
        <dbReference type="ChEBI" id="CHEBI:29108"/>
        <label>1</label>
    </ligand>
</feature>
<dbReference type="InterPro" id="IPR041645">
    <property type="entry name" value="ADAMTS_CR_2"/>
</dbReference>
<dbReference type="GO" id="GO:0030198">
    <property type="term" value="P:extracellular matrix organization"/>
    <property type="evidence" value="ECO:0007669"/>
    <property type="project" value="InterPro"/>
</dbReference>
<feature type="disulfide bond" evidence="20">
    <location>
        <begin position="242"/>
        <end position="271"/>
    </location>
</feature>
<evidence type="ECO:0000313" key="27">
    <source>
        <dbReference type="EMBL" id="EMP25460.1"/>
    </source>
</evidence>
<evidence type="ECO:0000256" key="8">
    <source>
        <dbReference type="ARBA" id="ARBA00022737"/>
    </source>
</evidence>
<keyword evidence="9" id="KW-0378">Hydrolase</keyword>
<keyword evidence="8" id="KW-0677">Repeat</keyword>
<reference evidence="28" key="1">
    <citation type="journal article" date="2013" name="Nat. Genet.">
        <title>The draft genomes of soft-shell turtle and green sea turtle yield insights into the development and evolution of the turtle-specific body plan.</title>
        <authorList>
            <person name="Wang Z."/>
            <person name="Pascual-Anaya J."/>
            <person name="Zadissa A."/>
            <person name="Li W."/>
            <person name="Niimura Y."/>
            <person name="Huang Z."/>
            <person name="Li C."/>
            <person name="White S."/>
            <person name="Xiong Z."/>
            <person name="Fang D."/>
            <person name="Wang B."/>
            <person name="Ming Y."/>
            <person name="Chen Y."/>
            <person name="Zheng Y."/>
            <person name="Kuraku S."/>
            <person name="Pignatelli M."/>
            <person name="Herrero J."/>
            <person name="Beal K."/>
            <person name="Nozawa M."/>
            <person name="Li Q."/>
            <person name="Wang J."/>
            <person name="Zhang H."/>
            <person name="Yu L."/>
            <person name="Shigenobu S."/>
            <person name="Wang J."/>
            <person name="Liu J."/>
            <person name="Flicek P."/>
            <person name="Searle S."/>
            <person name="Wang J."/>
            <person name="Kuratani S."/>
            <person name="Yin Y."/>
            <person name="Aken B."/>
            <person name="Zhang G."/>
            <person name="Irie N."/>
        </authorList>
    </citation>
    <scope>NUCLEOTIDE SEQUENCE [LARGE SCALE GENOMIC DNA]</scope>
</reference>
<evidence type="ECO:0000256" key="24">
    <source>
        <dbReference type="SAM" id="MobiDB-lite"/>
    </source>
</evidence>
<dbReference type="Pfam" id="PF19030">
    <property type="entry name" value="TSP1_ADAMTS"/>
    <property type="match status" value="2"/>
</dbReference>
<dbReference type="STRING" id="8469.M7ARI9"/>
<dbReference type="InterPro" id="IPR013274">
    <property type="entry name" value="Pept_M12B_ADAM-TS1"/>
</dbReference>
<dbReference type="GO" id="GO:0008270">
    <property type="term" value="F:zinc ion binding"/>
    <property type="evidence" value="ECO:0007669"/>
    <property type="project" value="InterPro"/>
</dbReference>
<evidence type="ECO:0000256" key="18">
    <source>
        <dbReference type="PIRSR" id="PIRSR613273-1"/>
    </source>
</evidence>
<feature type="disulfide bond" evidence="20">
    <location>
        <begin position="395"/>
        <end position="432"/>
    </location>
</feature>
<evidence type="ECO:0000256" key="14">
    <source>
        <dbReference type="ARBA" id="ARBA00023180"/>
    </source>
</evidence>
<dbReference type="PROSITE" id="PS50215">
    <property type="entry name" value="ADAM_MEPRO"/>
    <property type="match status" value="2"/>
</dbReference>
<feature type="binding site" evidence="23">
    <location>
        <position position="818"/>
    </location>
    <ligand>
        <name>Zn(2+)</name>
        <dbReference type="ChEBI" id="CHEBI:29105"/>
        <note>catalytic</note>
    </ligand>
</feature>
<evidence type="ECO:0000256" key="17">
    <source>
        <dbReference type="ARBA" id="ARBA00081800"/>
    </source>
</evidence>
<evidence type="ECO:0000256" key="22">
    <source>
        <dbReference type="PIRSR" id="PIRSR613274-4"/>
    </source>
</evidence>
<evidence type="ECO:0000256" key="23">
    <source>
        <dbReference type="PROSITE-ProRule" id="PRU00276"/>
    </source>
</evidence>
<dbReference type="InterPro" id="IPR036383">
    <property type="entry name" value="TSP1_rpt_sf"/>
</dbReference>
<feature type="disulfide bond" evidence="20">
    <location>
        <begin position="358"/>
        <end position="369"/>
    </location>
</feature>
<dbReference type="Pfam" id="PF01421">
    <property type="entry name" value="Reprolysin"/>
    <property type="match status" value="2"/>
</dbReference>
<keyword evidence="19" id="KW-0106">Calcium</keyword>
<dbReference type="InterPro" id="IPR050439">
    <property type="entry name" value="ADAMTS_ADAMTS-like"/>
</dbReference>
<feature type="compositionally biased region" description="Polar residues" evidence="24">
    <location>
        <begin position="52"/>
        <end position="64"/>
    </location>
</feature>
<dbReference type="InterPro" id="IPR000884">
    <property type="entry name" value="TSP1_rpt"/>
</dbReference>
<accession>M7ARI9</accession>
<dbReference type="GO" id="GO:0007229">
    <property type="term" value="P:integrin-mediated signaling pathway"/>
    <property type="evidence" value="ECO:0007669"/>
    <property type="project" value="UniProtKB-KW"/>
</dbReference>
<feature type="disulfide bond" evidence="20">
    <location>
        <begin position="204"/>
        <end position="287"/>
    </location>
</feature>
<evidence type="ECO:0000256" key="16">
    <source>
        <dbReference type="ARBA" id="ARBA00079522"/>
    </source>
</evidence>
<dbReference type="InterPro" id="IPR010294">
    <property type="entry name" value="ADAMTS_spacer1"/>
</dbReference>
<keyword evidence="10 19" id="KW-0862">Zinc</keyword>
<dbReference type="Pfam" id="PF19236">
    <property type="entry name" value="ADAMTS_CR_3"/>
    <property type="match status" value="1"/>
</dbReference>
<keyword evidence="11" id="KW-0482">Metalloprotease</keyword>
<dbReference type="Pfam" id="PF17771">
    <property type="entry name" value="ADAMTS_CR_2"/>
    <property type="match status" value="2"/>
</dbReference>
<keyword evidence="14 22" id="KW-0325">Glycoprotein</keyword>
<evidence type="ECO:0000256" key="2">
    <source>
        <dbReference type="ARBA" id="ARBA00022525"/>
    </source>
</evidence>
<dbReference type="FunFam" id="3.40.1620.60:FF:000006">
    <property type="entry name" value="A disintegrin and metalloproteinase with thrombospondin motifs 5"/>
    <property type="match status" value="1"/>
</dbReference>
<feature type="disulfide bond" evidence="20">
    <location>
        <begin position="410"/>
        <end position="422"/>
    </location>
</feature>
<dbReference type="PANTHER" id="PTHR13723">
    <property type="entry name" value="ADAMTS A DISINTEGRIN AND METALLOPROTEASE WITH THROMBOSPONDIN MOTIFS PROTEASE"/>
    <property type="match status" value="1"/>
</dbReference>
<dbReference type="InterPro" id="IPR013273">
    <property type="entry name" value="ADAMTS/ADAMTS-like"/>
</dbReference>
<keyword evidence="28" id="KW-1185">Reference proteome</keyword>
<evidence type="ECO:0000256" key="21">
    <source>
        <dbReference type="PIRSR" id="PIRSR613274-1"/>
    </source>
</evidence>
<dbReference type="FunFam" id="2.20.100.10:FF:000048">
    <property type="entry name" value="ADAM metallopeptidase with thrombospondin type 1 motif 8"/>
    <property type="match status" value="1"/>
</dbReference>
<feature type="disulfide bond" evidence="20">
    <location>
        <begin position="158"/>
        <end position="210"/>
    </location>
</feature>
<dbReference type="FunFam" id="3.40.390.10:FF:000001">
    <property type="entry name" value="A disintegrin and metalloproteinase with thrombospondin motifs 1"/>
    <property type="match status" value="2"/>
</dbReference>
<evidence type="ECO:0000256" key="25">
    <source>
        <dbReference type="SAM" id="SignalP"/>
    </source>
</evidence>
<keyword evidence="2" id="KW-0964">Secreted</keyword>
<dbReference type="GO" id="GO:0006508">
    <property type="term" value="P:proteolysis"/>
    <property type="evidence" value="ECO:0007669"/>
    <property type="project" value="UniProtKB-KW"/>
</dbReference>
<dbReference type="MEROPS" id="M12.225"/>
<evidence type="ECO:0000256" key="9">
    <source>
        <dbReference type="ARBA" id="ARBA00022801"/>
    </source>
</evidence>
<keyword evidence="12" id="KW-0865">Zymogen</keyword>
<evidence type="ECO:0000256" key="4">
    <source>
        <dbReference type="ARBA" id="ARBA00022670"/>
    </source>
</evidence>
<evidence type="ECO:0000256" key="1">
    <source>
        <dbReference type="ARBA" id="ARBA00004498"/>
    </source>
</evidence>
<keyword evidence="4" id="KW-0645">Protease</keyword>
<feature type="binding site" evidence="19 23">
    <location>
        <position position="226"/>
    </location>
    <ligand>
        <name>Zn(2+)</name>
        <dbReference type="ChEBI" id="CHEBI:29105"/>
        <note>catalytic</note>
    </ligand>
</feature>
<keyword evidence="7 25" id="KW-0732">Signal</keyword>
<dbReference type="InterPro" id="IPR045371">
    <property type="entry name" value="ADAMTS_CR_3"/>
</dbReference>
<dbReference type="SUPFAM" id="SSF55486">
    <property type="entry name" value="Metalloproteases ('zincins'), catalytic domain"/>
    <property type="match status" value="2"/>
</dbReference>
<organism evidence="27 28">
    <name type="scientific">Chelonia mydas</name>
    <name type="common">Green sea-turtle</name>
    <name type="synonym">Chelonia agassizi</name>
    <dbReference type="NCBI Taxonomy" id="8469"/>
    <lineage>
        <taxon>Eukaryota</taxon>
        <taxon>Metazoa</taxon>
        <taxon>Chordata</taxon>
        <taxon>Craniata</taxon>
        <taxon>Vertebrata</taxon>
        <taxon>Euteleostomi</taxon>
        <taxon>Archelosauria</taxon>
        <taxon>Testudinata</taxon>
        <taxon>Testudines</taxon>
        <taxon>Cryptodira</taxon>
        <taxon>Durocryptodira</taxon>
        <taxon>Americhelydia</taxon>
        <taxon>Chelonioidea</taxon>
        <taxon>Cheloniidae</taxon>
        <taxon>Chelonia</taxon>
    </lineage>
</organism>
<dbReference type="SMART" id="SM00608">
    <property type="entry name" value="ACR"/>
    <property type="match status" value="1"/>
</dbReference>
<proteinExistence type="predicted"/>
<feature type="active site" evidence="21 23">
    <location>
        <position position="815"/>
    </location>
</feature>
<keyword evidence="3" id="KW-0272">Extracellular matrix</keyword>
<feature type="binding site" evidence="19">
    <location>
        <position position="169"/>
    </location>
    <ligand>
        <name>Ca(2+)</name>
        <dbReference type="ChEBI" id="CHEBI:29108"/>
        <label>2</label>
    </ligand>
</feature>
<evidence type="ECO:0000256" key="5">
    <source>
        <dbReference type="ARBA" id="ARBA00022685"/>
    </source>
</evidence>
<keyword evidence="6 19" id="KW-0479">Metal-binding</keyword>
<feature type="binding site" evidence="19 23">
    <location>
        <position position="230"/>
    </location>
    <ligand>
        <name>Zn(2+)</name>
        <dbReference type="ChEBI" id="CHEBI:29105"/>
        <note>catalytic</note>
    </ligand>
</feature>
<evidence type="ECO:0000256" key="11">
    <source>
        <dbReference type="ARBA" id="ARBA00023049"/>
    </source>
</evidence>
<evidence type="ECO:0000313" key="28">
    <source>
        <dbReference type="Proteomes" id="UP000031443"/>
    </source>
</evidence>
<keyword evidence="13 20" id="KW-1015">Disulfide bond</keyword>
<evidence type="ECO:0000256" key="7">
    <source>
        <dbReference type="ARBA" id="ARBA00022729"/>
    </source>
</evidence>
<feature type="binding site" evidence="23">
    <location>
        <position position="814"/>
    </location>
    <ligand>
        <name>Zn(2+)</name>
        <dbReference type="ChEBI" id="CHEBI:29105"/>
        <note>catalytic</note>
    </ligand>
</feature>
<comment type="subcellular location">
    <subcellularLocation>
        <location evidence="1">Secreted</location>
        <location evidence="1">Extracellular space</location>
        <location evidence="1">Extracellular matrix</location>
    </subcellularLocation>
</comment>
<feature type="signal peptide" evidence="25">
    <location>
        <begin position="1"/>
        <end position="19"/>
    </location>
</feature>
<feature type="domain" description="Peptidase M12B" evidence="26">
    <location>
        <begin position="671"/>
        <end position="880"/>
    </location>
</feature>